<evidence type="ECO:0000256" key="5">
    <source>
        <dbReference type="ARBA" id="ARBA00022839"/>
    </source>
</evidence>
<keyword evidence="4 6" id="KW-0378">Hydrolase</keyword>
<dbReference type="NCBIfam" id="TIGR00619">
    <property type="entry name" value="sbcd"/>
    <property type="match status" value="1"/>
</dbReference>
<dbReference type="CDD" id="cd00840">
    <property type="entry name" value="MPP_Mre11_N"/>
    <property type="match status" value="1"/>
</dbReference>
<dbReference type="PANTHER" id="PTHR30337:SF0">
    <property type="entry name" value="NUCLEASE SBCCD SUBUNIT D"/>
    <property type="match status" value="1"/>
</dbReference>
<evidence type="ECO:0000256" key="1">
    <source>
        <dbReference type="ARBA" id="ARBA00010555"/>
    </source>
</evidence>
<dbReference type="GO" id="GO:0006310">
    <property type="term" value="P:DNA recombination"/>
    <property type="evidence" value="ECO:0007669"/>
    <property type="project" value="UniProtKB-KW"/>
</dbReference>
<dbReference type="InterPro" id="IPR004843">
    <property type="entry name" value="Calcineurin-like_PHP"/>
</dbReference>
<evidence type="ECO:0000256" key="2">
    <source>
        <dbReference type="ARBA" id="ARBA00013365"/>
    </source>
</evidence>
<accession>A0A2A2TP04</accession>
<keyword evidence="5 6" id="KW-0269">Exonuclease</keyword>
<dbReference type="GO" id="GO:0008408">
    <property type="term" value="F:3'-5' exonuclease activity"/>
    <property type="evidence" value="ECO:0007669"/>
    <property type="project" value="InterPro"/>
</dbReference>
<evidence type="ECO:0000256" key="4">
    <source>
        <dbReference type="ARBA" id="ARBA00022801"/>
    </source>
</evidence>
<dbReference type="OrthoDB" id="9773856at2"/>
<keyword evidence="6" id="KW-0235">DNA replication</keyword>
<comment type="subunit">
    <text evidence="6">Heterodimer of SbcC and SbcD.</text>
</comment>
<comment type="function">
    <text evidence="6">SbcCD cleaves DNA hairpin structures. These structures can inhibit DNA replication and are intermediates in certain DNA recombination reactions. The complex acts as a 3'-&gt;5' double strand exonuclease that can open hairpins. It also has a 5' single-strand endonuclease activity.</text>
</comment>
<keyword evidence="3 6" id="KW-0540">Nuclease</keyword>
<dbReference type="InterPro" id="IPR004593">
    <property type="entry name" value="SbcD"/>
</dbReference>
<dbReference type="GO" id="GO:0006260">
    <property type="term" value="P:DNA replication"/>
    <property type="evidence" value="ECO:0007669"/>
    <property type="project" value="UniProtKB-KW"/>
</dbReference>
<dbReference type="Pfam" id="PF00149">
    <property type="entry name" value="Metallophos"/>
    <property type="match status" value="1"/>
</dbReference>
<evidence type="ECO:0000256" key="6">
    <source>
        <dbReference type="RuleBase" id="RU363069"/>
    </source>
</evidence>
<dbReference type="GO" id="GO:0004519">
    <property type="term" value="F:endonuclease activity"/>
    <property type="evidence" value="ECO:0007669"/>
    <property type="project" value="UniProtKB-KW"/>
</dbReference>
<proteinExistence type="inferred from homology"/>
<evidence type="ECO:0000256" key="3">
    <source>
        <dbReference type="ARBA" id="ARBA00022722"/>
    </source>
</evidence>
<dbReference type="AlphaFoldDB" id="A0A2A2TP04"/>
<dbReference type="Gene3D" id="3.60.21.10">
    <property type="match status" value="1"/>
</dbReference>
<evidence type="ECO:0000313" key="9">
    <source>
        <dbReference type="Proteomes" id="UP000218238"/>
    </source>
</evidence>
<reference evidence="8 9" key="1">
    <citation type="submission" date="2017-08" db="EMBL/GenBank/DDBJ databases">
        <title>Draft genome sequence of filamentous cyanobacterium Calothrix elsteri CCALA 953.</title>
        <authorList>
            <person name="Gagunashvili A.N."/>
            <person name="Elster J."/>
            <person name="Andresson O.S."/>
        </authorList>
    </citation>
    <scope>NUCLEOTIDE SEQUENCE [LARGE SCALE GENOMIC DNA]</scope>
    <source>
        <strain evidence="8 9">CCALA 953</strain>
    </source>
</reference>
<sequence length="438" mass="48825">MIKILHLSDIHMGSGFTHGRVNPETGLNTRLEDFVRTLSVCIDRAIAEPVDLVIFGGDAFPDATPPPFVQEAFASQFRRLVDADIPTVLLVGNHDQHSQGQGGASLCIYRTLGVPGFIVGDSLTTHFIQTRSGPVQVVTLPWLTRSTLMTRQDTEGMSMSEVNQILTERLRVVIEGEVRRLNPDVPTVLLAHLMADNATLGAERYLAVGKGFTLPLSLLVRDCFDYVALGHVHKHQNLNKQNNPPVVYPGSIERVDFSEEKEDKGYVMVELERGNVDWEFCPLEVRVFRTIELDVSKIEDPQAAIIKAIAKHNLEDAVVRLIYKLRSEQLDLIENSALHEALSKAHTYTINPELISQLARPRIPELSASSSIDPMEALKTYLNNREDLKEISIKMLEAANNLMSENEENWQEVTESDNSSQMANTLSAVGNDTQLKLL</sequence>
<protein>
    <recommendedName>
        <fullName evidence="2 6">Nuclease SbcCD subunit D</fullName>
    </recommendedName>
</protein>
<keyword evidence="9" id="KW-1185">Reference proteome</keyword>
<keyword evidence="6" id="KW-0255">Endonuclease</keyword>
<dbReference type="SUPFAM" id="SSF56300">
    <property type="entry name" value="Metallo-dependent phosphatases"/>
    <property type="match status" value="1"/>
</dbReference>
<comment type="similarity">
    <text evidence="1 6">Belongs to the SbcD family.</text>
</comment>
<gene>
    <name evidence="6" type="primary">sbcD</name>
    <name evidence="8" type="ORF">CK510_03120</name>
</gene>
<comment type="caution">
    <text evidence="8">The sequence shown here is derived from an EMBL/GenBank/DDBJ whole genome shotgun (WGS) entry which is preliminary data.</text>
</comment>
<dbReference type="RefSeq" id="WP_095720302.1">
    <property type="nucleotide sequence ID" value="NZ_NTFS01000019.1"/>
</dbReference>
<dbReference type="Proteomes" id="UP000218238">
    <property type="component" value="Unassembled WGS sequence"/>
</dbReference>
<feature type="domain" description="Calcineurin-like phosphoesterase" evidence="7">
    <location>
        <begin position="2"/>
        <end position="234"/>
    </location>
</feature>
<evidence type="ECO:0000313" key="8">
    <source>
        <dbReference type="EMBL" id="PAX60172.1"/>
    </source>
</evidence>
<dbReference type="InterPro" id="IPR050535">
    <property type="entry name" value="DNA_Repair-Maintenance_Comp"/>
</dbReference>
<organism evidence="8 9">
    <name type="scientific">Brunnivagina elsteri CCALA 953</name>
    <dbReference type="NCBI Taxonomy" id="987040"/>
    <lineage>
        <taxon>Bacteria</taxon>
        <taxon>Bacillati</taxon>
        <taxon>Cyanobacteriota</taxon>
        <taxon>Cyanophyceae</taxon>
        <taxon>Nostocales</taxon>
        <taxon>Calotrichaceae</taxon>
        <taxon>Brunnivagina</taxon>
    </lineage>
</organism>
<keyword evidence="6" id="KW-0233">DNA recombination</keyword>
<dbReference type="EMBL" id="NTFS01000019">
    <property type="protein sequence ID" value="PAX60172.1"/>
    <property type="molecule type" value="Genomic_DNA"/>
</dbReference>
<dbReference type="InterPro" id="IPR029052">
    <property type="entry name" value="Metallo-depent_PP-like"/>
</dbReference>
<name>A0A2A2TP04_9CYAN</name>
<evidence type="ECO:0000259" key="7">
    <source>
        <dbReference type="Pfam" id="PF00149"/>
    </source>
</evidence>
<dbReference type="InterPro" id="IPR041796">
    <property type="entry name" value="Mre11_N"/>
</dbReference>
<dbReference type="PANTHER" id="PTHR30337">
    <property type="entry name" value="COMPONENT OF ATP-DEPENDENT DSDNA EXONUCLEASE"/>
    <property type="match status" value="1"/>
</dbReference>